<proteinExistence type="predicted"/>
<accession>A0A662ZCI4</accession>
<keyword evidence="1" id="KW-1133">Transmembrane helix</keyword>
<sequence>MVDKLVNNYSEIKPFLVHVHIFYVEMYYELKQKLSNLSNYKYDLFFTFVKEYPDVFNDIHISFPSAHIEVVDNRGFDVGPFIYTLRKVNLDDYSYIIKLHTKRSLDSKNIFSIQSGGRWRNSLFNFLDSEAIFNSVVQRLENNPSIGMHGAANLIFNRYTDPRKTHKACEEYLKEKNFPLISYRFVAGTMFMVRASLFKELLSLENSLKDFESPDLSHEGCQLAHIYERLFGYFVEKQGKQIIDCTHGLFYSSVLYYFYCITRVVTPYIFSVRVTKRNKILIKIFKIPVFSKSVKR</sequence>
<reference evidence="2 3" key="1">
    <citation type="submission" date="2016-10" db="EMBL/GenBank/DDBJ databases">
        <authorList>
            <person name="Varghese N."/>
            <person name="Submissions S."/>
        </authorList>
    </citation>
    <scope>NUCLEOTIDE SEQUENCE [LARGE SCALE GENOMIC DNA]</scope>
    <source>
        <strain evidence="2 3">22B</strain>
    </source>
</reference>
<name>A0A662ZCI4_9GAMM</name>
<evidence type="ECO:0000313" key="3">
    <source>
        <dbReference type="Proteomes" id="UP000243374"/>
    </source>
</evidence>
<dbReference type="Proteomes" id="UP000243374">
    <property type="component" value="Unassembled WGS sequence"/>
</dbReference>
<keyword evidence="3" id="KW-1185">Reference proteome</keyword>
<feature type="transmembrane region" description="Helical" evidence="1">
    <location>
        <begin position="249"/>
        <end position="270"/>
    </location>
</feature>
<evidence type="ECO:0000256" key="1">
    <source>
        <dbReference type="SAM" id="Phobius"/>
    </source>
</evidence>
<dbReference type="OrthoDB" id="9802649at2"/>
<organism evidence="2 3">
    <name type="scientific">Succinivibrio dextrinosolvens</name>
    <dbReference type="NCBI Taxonomy" id="83771"/>
    <lineage>
        <taxon>Bacteria</taxon>
        <taxon>Pseudomonadati</taxon>
        <taxon>Pseudomonadota</taxon>
        <taxon>Gammaproteobacteria</taxon>
        <taxon>Aeromonadales</taxon>
        <taxon>Succinivibrionaceae</taxon>
        <taxon>Succinivibrio</taxon>
    </lineage>
</organism>
<keyword evidence="1" id="KW-0472">Membrane</keyword>
<dbReference type="Pfam" id="PF05045">
    <property type="entry name" value="RgpF"/>
    <property type="match status" value="1"/>
</dbReference>
<evidence type="ECO:0000313" key="2">
    <source>
        <dbReference type="EMBL" id="SFK44657.1"/>
    </source>
</evidence>
<gene>
    <name evidence="2" type="ORF">SAMN04487865_107710</name>
</gene>
<dbReference type="AlphaFoldDB" id="A0A662ZCI4"/>
<dbReference type="EMBL" id="FOSF01000077">
    <property type="protein sequence ID" value="SFK44657.1"/>
    <property type="molecule type" value="Genomic_DNA"/>
</dbReference>
<dbReference type="InterPro" id="IPR007739">
    <property type="entry name" value="RgpF"/>
</dbReference>
<keyword evidence="1" id="KW-0812">Transmembrane</keyword>
<protein>
    <submittedName>
        <fullName evidence="2">Rhamnan synthesis protein F</fullName>
    </submittedName>
</protein>